<proteinExistence type="predicted"/>
<dbReference type="PROSITE" id="PS50157">
    <property type="entry name" value="ZINC_FINGER_C2H2_2"/>
    <property type="match status" value="1"/>
</dbReference>
<evidence type="ECO:0000313" key="11">
    <source>
        <dbReference type="Proteomes" id="UP000036947"/>
    </source>
</evidence>
<dbReference type="PANTHER" id="PTHR40626">
    <property type="entry name" value="MIP31509P"/>
    <property type="match status" value="1"/>
</dbReference>
<dbReference type="AlphaFoldDB" id="A0A0L0N4A4"/>
<feature type="domain" description="C2H2-type" evidence="9">
    <location>
        <begin position="173"/>
        <end position="202"/>
    </location>
</feature>
<keyword evidence="2" id="KW-0479">Metal-binding</keyword>
<evidence type="ECO:0000256" key="6">
    <source>
        <dbReference type="ARBA" id="ARBA00023242"/>
    </source>
</evidence>
<feature type="compositionally biased region" description="Basic and acidic residues" evidence="8">
    <location>
        <begin position="11"/>
        <end position="27"/>
    </location>
</feature>
<dbReference type="CDD" id="cd12148">
    <property type="entry name" value="fungal_TF_MHR"/>
    <property type="match status" value="1"/>
</dbReference>
<dbReference type="SMART" id="SM00355">
    <property type="entry name" value="ZnF_C2H2"/>
    <property type="match status" value="1"/>
</dbReference>
<feature type="compositionally biased region" description="Basic residues" evidence="8">
    <location>
        <begin position="61"/>
        <end position="72"/>
    </location>
</feature>
<dbReference type="OrthoDB" id="6077919at2759"/>
<dbReference type="GO" id="GO:0006351">
    <property type="term" value="P:DNA-templated transcription"/>
    <property type="evidence" value="ECO:0007669"/>
    <property type="project" value="InterPro"/>
</dbReference>
<evidence type="ECO:0000313" key="10">
    <source>
        <dbReference type="EMBL" id="KND88856.1"/>
    </source>
</evidence>
<gene>
    <name evidence="10" type="ORF">TOPH_06440</name>
</gene>
<feature type="compositionally biased region" description="Basic and acidic residues" evidence="8">
    <location>
        <begin position="194"/>
        <end position="203"/>
    </location>
</feature>
<keyword evidence="6" id="KW-0539">Nucleus</keyword>
<reference evidence="10 11" key="1">
    <citation type="journal article" date="2015" name="BMC Genomics">
        <title>The genome of the truffle-parasite Tolypocladium ophioglossoides and the evolution of antifungal peptaibiotics.</title>
        <authorList>
            <person name="Quandt C.A."/>
            <person name="Bushley K.E."/>
            <person name="Spatafora J.W."/>
        </authorList>
    </citation>
    <scope>NUCLEOTIDE SEQUENCE [LARGE SCALE GENOMIC DNA]</scope>
    <source>
        <strain evidence="10 11">CBS 100239</strain>
    </source>
</reference>
<dbReference type="Gene3D" id="3.30.160.60">
    <property type="entry name" value="Classic Zinc Finger"/>
    <property type="match status" value="1"/>
</dbReference>
<sequence length="971" mass="105041">MASLRNIMNVDDDHADSHSLKKPKESVPRSSQHPGSSASTTSYANPADLSINTSPSSSARGQRHSPPSHHLHSLAVDTSTSSFPLSHATTDAISNRRQSNTSTDSMDSPYGQGHGHGHGHAGGSYPAAPMRPFVSSGDVPIKLTPITGRVSRAKKGLAVHTCDSCRPPKPPELACQVPGCEKVFHRKDLLERHQQRHDQDDNVAKGAPRHSSNGPYGSGSPGRGPYGGSPPGTLRMPHAFSSPPTSTSSVTSASTQGMPMGSRAWPSTSKSTPHMRDTQDEFTMGGVKTEYVMDSMPNLPVAPSGVATGFSEPRSGPGLGVMGAVPALCISDGISTVPWQDSSGIVSSSGSSYSTPPSDVSRGHQQPVRTSSSDWTASVGQTTVAKDMQSPIMGNYPLPFGYAASPPQVYPLIYGDGPGVPIPGYDDGLYSSHMPNTTVRSLSPQMAVGQSSETLVTTPSTLPADRVVNSLACGRQPETAFGLLTAHDLMPVSLSHEARSAIPAYLDVYWDKVHPMYPIIHRATFEDASGVDVAHLEVLQCAMAAVATQFLGHREHRINGSQLHAYAWHKAKTFTQSVNWSLSTMQAILLCEYYARFRGRSKEAYRPSPQFDTTCQMVANSQHALQPASAGSDNSRRWKTWVRLESHRRLLAACFLLSVHGIWYYEQPFTAVFGLDNFSPMMLSIPLSASTKVAWEADSVEMWASFEPAAMKLQTVGDALQEALTAATVDSMPPFDASLLLAAHALQLPRRQRPSEPDTLADASCIRTSEMFIPRLFPNSPGGYTYLALHYTPLHCLLSVSGDSWVFNKKITRASSFLEHQTKLEKWRNSGSAAVATVFAAKALKIFLDLGPSALEKHEVLLASQMRRSAWRDISDFWGVYVCALICWAFGHVEKRSNKSSRGAAVRWIQTVAELEPGQLQTMAGWEDSQGVVGLVHDGLERDCLGGRSILYADAVGVLRKLEEVDNWKGF</sequence>
<dbReference type="GO" id="GO:0008270">
    <property type="term" value="F:zinc ion binding"/>
    <property type="evidence" value="ECO:0007669"/>
    <property type="project" value="UniProtKB-KW"/>
</dbReference>
<keyword evidence="3" id="KW-0677">Repeat</keyword>
<comment type="subcellular location">
    <subcellularLocation>
        <location evidence="1">Nucleus</location>
    </subcellularLocation>
</comment>
<dbReference type="STRING" id="1163406.A0A0L0N4A4"/>
<evidence type="ECO:0000259" key="9">
    <source>
        <dbReference type="PROSITE" id="PS50157"/>
    </source>
</evidence>
<organism evidence="10 11">
    <name type="scientific">Tolypocladium ophioglossoides (strain CBS 100239)</name>
    <name type="common">Snaketongue truffleclub</name>
    <name type="synonym">Elaphocordyceps ophioglossoides</name>
    <dbReference type="NCBI Taxonomy" id="1163406"/>
    <lineage>
        <taxon>Eukaryota</taxon>
        <taxon>Fungi</taxon>
        <taxon>Dikarya</taxon>
        <taxon>Ascomycota</taxon>
        <taxon>Pezizomycotina</taxon>
        <taxon>Sordariomycetes</taxon>
        <taxon>Hypocreomycetidae</taxon>
        <taxon>Hypocreales</taxon>
        <taxon>Ophiocordycipitaceae</taxon>
        <taxon>Tolypocladium</taxon>
    </lineage>
</organism>
<evidence type="ECO:0000256" key="2">
    <source>
        <dbReference type="ARBA" id="ARBA00022723"/>
    </source>
</evidence>
<comment type="caution">
    <text evidence="10">The sequence shown here is derived from an EMBL/GenBank/DDBJ whole genome shotgun (WGS) entry which is preliminary data.</text>
</comment>
<evidence type="ECO:0000256" key="4">
    <source>
        <dbReference type="ARBA" id="ARBA00022771"/>
    </source>
</evidence>
<keyword evidence="5" id="KW-0862">Zinc</keyword>
<evidence type="ECO:0000256" key="8">
    <source>
        <dbReference type="SAM" id="MobiDB-lite"/>
    </source>
</evidence>
<evidence type="ECO:0000256" key="1">
    <source>
        <dbReference type="ARBA" id="ARBA00004123"/>
    </source>
</evidence>
<feature type="region of interest" description="Disordered" evidence="8">
    <location>
        <begin position="1"/>
        <end position="129"/>
    </location>
</feature>
<dbReference type="GO" id="GO:0000978">
    <property type="term" value="F:RNA polymerase II cis-regulatory region sequence-specific DNA binding"/>
    <property type="evidence" value="ECO:0007669"/>
    <property type="project" value="InterPro"/>
</dbReference>
<dbReference type="Proteomes" id="UP000036947">
    <property type="component" value="Unassembled WGS sequence"/>
</dbReference>
<feature type="compositionally biased region" description="Gly residues" evidence="8">
    <location>
        <begin position="216"/>
        <end position="230"/>
    </location>
</feature>
<evidence type="ECO:0000256" key="3">
    <source>
        <dbReference type="ARBA" id="ARBA00022737"/>
    </source>
</evidence>
<feature type="region of interest" description="Disordered" evidence="8">
    <location>
        <begin position="194"/>
        <end position="279"/>
    </location>
</feature>
<evidence type="ECO:0000256" key="5">
    <source>
        <dbReference type="ARBA" id="ARBA00022833"/>
    </source>
</evidence>
<keyword evidence="4 7" id="KW-0863">Zinc-finger</keyword>
<name>A0A0L0N4A4_TOLOC</name>
<dbReference type="Pfam" id="PF04082">
    <property type="entry name" value="Fungal_trans"/>
    <property type="match status" value="1"/>
</dbReference>
<feature type="compositionally biased region" description="Low complexity" evidence="8">
    <location>
        <begin position="341"/>
        <end position="360"/>
    </location>
</feature>
<dbReference type="GO" id="GO:0000981">
    <property type="term" value="F:DNA-binding transcription factor activity, RNA polymerase II-specific"/>
    <property type="evidence" value="ECO:0007669"/>
    <property type="project" value="InterPro"/>
</dbReference>
<dbReference type="PANTHER" id="PTHR40626:SF30">
    <property type="entry name" value="FINGER DOMAIN PROTEIN, PUTATIVE (AFU_ORTHOLOGUE AFUA_4G13600)-RELATED"/>
    <property type="match status" value="1"/>
</dbReference>
<feature type="compositionally biased region" description="Polar residues" evidence="8">
    <location>
        <begin position="28"/>
        <end position="60"/>
    </location>
</feature>
<dbReference type="PROSITE" id="PS00028">
    <property type="entry name" value="ZINC_FINGER_C2H2_1"/>
    <property type="match status" value="1"/>
</dbReference>
<evidence type="ECO:0000256" key="7">
    <source>
        <dbReference type="PROSITE-ProRule" id="PRU00042"/>
    </source>
</evidence>
<dbReference type="GO" id="GO:0000785">
    <property type="term" value="C:chromatin"/>
    <property type="evidence" value="ECO:0007669"/>
    <property type="project" value="TreeGrafter"/>
</dbReference>
<dbReference type="InterPro" id="IPR051059">
    <property type="entry name" value="VerF-like"/>
</dbReference>
<protein>
    <recommendedName>
        <fullName evidence="9">C2H2-type domain-containing protein</fullName>
    </recommendedName>
</protein>
<dbReference type="InterPro" id="IPR013087">
    <property type="entry name" value="Znf_C2H2_type"/>
</dbReference>
<feature type="compositionally biased region" description="Polar residues" evidence="8">
    <location>
        <begin position="76"/>
        <end position="106"/>
    </location>
</feature>
<dbReference type="EMBL" id="LFRF01000022">
    <property type="protein sequence ID" value="KND88856.1"/>
    <property type="molecule type" value="Genomic_DNA"/>
</dbReference>
<dbReference type="GO" id="GO:0005634">
    <property type="term" value="C:nucleus"/>
    <property type="evidence" value="ECO:0007669"/>
    <property type="project" value="UniProtKB-SubCell"/>
</dbReference>
<feature type="region of interest" description="Disordered" evidence="8">
    <location>
        <begin position="341"/>
        <end position="382"/>
    </location>
</feature>
<keyword evidence="11" id="KW-1185">Reference proteome</keyword>
<feature type="compositionally biased region" description="Low complexity" evidence="8">
    <location>
        <begin position="241"/>
        <end position="255"/>
    </location>
</feature>
<dbReference type="InterPro" id="IPR007219">
    <property type="entry name" value="XnlR_reg_dom"/>
</dbReference>
<accession>A0A0L0N4A4</accession>
<feature type="compositionally biased region" description="Polar residues" evidence="8">
    <location>
        <begin position="363"/>
        <end position="382"/>
    </location>
</feature>